<dbReference type="InterPro" id="IPR043131">
    <property type="entry name" value="BCAT-like_N"/>
</dbReference>
<dbReference type="InterPro" id="IPR005785">
    <property type="entry name" value="B_amino_transI"/>
</dbReference>
<evidence type="ECO:0000256" key="11">
    <source>
        <dbReference type="ARBA" id="ARBA00023304"/>
    </source>
</evidence>
<evidence type="ECO:0000256" key="5">
    <source>
        <dbReference type="ARBA" id="ARBA00005072"/>
    </source>
</evidence>
<evidence type="ECO:0000256" key="9">
    <source>
        <dbReference type="ARBA" id="ARBA00022679"/>
    </source>
</evidence>
<dbReference type="Gene3D" id="3.20.10.10">
    <property type="entry name" value="D-amino Acid Aminotransferase, subunit A, domain 2"/>
    <property type="match status" value="1"/>
</dbReference>
<dbReference type="GO" id="GO:0052655">
    <property type="term" value="F:L-valine-2-oxoglutarate transaminase activity"/>
    <property type="evidence" value="ECO:0007669"/>
    <property type="project" value="RHEA"/>
</dbReference>
<keyword evidence="8 17" id="KW-0028">Amino-acid biosynthesis</keyword>
<dbReference type="GO" id="GO:0009097">
    <property type="term" value="P:isoleucine biosynthetic process"/>
    <property type="evidence" value="ECO:0007669"/>
    <property type="project" value="UniProtKB-UniPathway"/>
</dbReference>
<dbReference type="GO" id="GO:0009098">
    <property type="term" value="P:L-leucine biosynthetic process"/>
    <property type="evidence" value="ECO:0007669"/>
    <property type="project" value="UniProtKB-UniPathway"/>
</dbReference>
<dbReference type="InterPro" id="IPR001544">
    <property type="entry name" value="Aminotrans_IV"/>
</dbReference>
<dbReference type="Pfam" id="PF01063">
    <property type="entry name" value="Aminotran_4"/>
    <property type="match status" value="1"/>
</dbReference>
<reference evidence="19" key="1">
    <citation type="submission" date="2019-06" db="EMBL/GenBank/DDBJ databases">
        <title>The complete genome of Emcibacter congregatus ZYLT.</title>
        <authorList>
            <person name="Zhao Z."/>
        </authorList>
    </citation>
    <scope>NUCLEOTIDE SEQUENCE [LARGE SCALE GENOMIC DNA]</scope>
    <source>
        <strain evidence="19">MCCC 1A06723</strain>
    </source>
</reference>
<comment type="similarity">
    <text evidence="6 15">Belongs to the class-IV pyridoxal-phosphate-dependent aminotransferase family.</text>
</comment>
<dbReference type="PANTHER" id="PTHR42743:SF11">
    <property type="entry name" value="AMINODEOXYCHORISMATE LYASE"/>
    <property type="match status" value="1"/>
</dbReference>
<evidence type="ECO:0000256" key="1">
    <source>
        <dbReference type="ARBA" id="ARBA00001933"/>
    </source>
</evidence>
<evidence type="ECO:0000256" key="7">
    <source>
        <dbReference type="ARBA" id="ARBA00022576"/>
    </source>
</evidence>
<comment type="pathway">
    <text evidence="5 17">Amino-acid biosynthesis; L-leucine biosynthesis; L-leucine from 3-methyl-2-oxobutanoate: step 4/4.</text>
</comment>
<evidence type="ECO:0000256" key="17">
    <source>
        <dbReference type="RuleBase" id="RU364094"/>
    </source>
</evidence>
<dbReference type="RefSeq" id="WP_139941086.1">
    <property type="nucleotide sequence ID" value="NZ_JBHSYP010000006.1"/>
</dbReference>
<name>A0A501PG56_9PROT</name>
<evidence type="ECO:0000256" key="15">
    <source>
        <dbReference type="RuleBase" id="RU004106"/>
    </source>
</evidence>
<gene>
    <name evidence="17" type="primary">ilvE</name>
    <name evidence="18" type="ORF">FIV46_11555</name>
</gene>
<comment type="function">
    <text evidence="2 17">Acts on leucine, isoleucine and valine.</text>
</comment>
<evidence type="ECO:0000256" key="16">
    <source>
        <dbReference type="RuleBase" id="RU004516"/>
    </source>
</evidence>
<comment type="catalytic activity">
    <reaction evidence="14 17">
        <text>L-leucine + 2-oxoglutarate = 4-methyl-2-oxopentanoate + L-glutamate</text>
        <dbReference type="Rhea" id="RHEA:18321"/>
        <dbReference type="ChEBI" id="CHEBI:16810"/>
        <dbReference type="ChEBI" id="CHEBI:17865"/>
        <dbReference type="ChEBI" id="CHEBI:29985"/>
        <dbReference type="ChEBI" id="CHEBI:57427"/>
        <dbReference type="EC" id="2.6.1.42"/>
    </reaction>
</comment>
<dbReference type="Proteomes" id="UP000319148">
    <property type="component" value="Unassembled WGS sequence"/>
</dbReference>
<dbReference type="PROSITE" id="PS00770">
    <property type="entry name" value="AA_TRANSFER_CLASS_4"/>
    <property type="match status" value="1"/>
</dbReference>
<proteinExistence type="inferred from homology"/>
<keyword evidence="7 17" id="KW-0032">Aminotransferase</keyword>
<keyword evidence="10 16" id="KW-0663">Pyridoxal phosphate</keyword>
<sequence length="292" mass="32514">MSAQPFDDRDGFIWYNGKLIPWREAQFHVLTHGLHYASSVFEGQRAYSGKVFKSREHSERLINSGRILGFEIPYSAEQIDAAIEETVKANGLTDAYIRPVAWRGAETMGVATKGSKVHLAIATWVWPSYFSPEAREKGLRLHLAEWRRPAPHTAPVRAKAAGLYMIASMNKDAASAEGFDDALMMDYKGRVAEATGANIFFIKDGKLHTPTVECVLDGITRQTAIELAERRGIEVIVRDIWPEEMADFDGAFLTGTAAEIAPLGEIGPYKYAVQELCKDLMDDYTNLVNGRL</sequence>
<keyword evidence="11 17" id="KW-0100">Branched-chain amino acid biosynthesis</keyword>
<comment type="catalytic activity">
    <reaction evidence="12 17">
        <text>L-valine + 2-oxoglutarate = 3-methyl-2-oxobutanoate + L-glutamate</text>
        <dbReference type="Rhea" id="RHEA:24813"/>
        <dbReference type="ChEBI" id="CHEBI:11851"/>
        <dbReference type="ChEBI" id="CHEBI:16810"/>
        <dbReference type="ChEBI" id="CHEBI:29985"/>
        <dbReference type="ChEBI" id="CHEBI:57762"/>
        <dbReference type="EC" id="2.6.1.42"/>
    </reaction>
</comment>
<comment type="pathway">
    <text evidence="4 17">Amino-acid biosynthesis; L-valine biosynthesis; L-valine from pyruvate: step 4/4.</text>
</comment>
<evidence type="ECO:0000313" key="19">
    <source>
        <dbReference type="Proteomes" id="UP000319148"/>
    </source>
</evidence>
<dbReference type="GO" id="GO:0052656">
    <property type="term" value="F:L-isoleucine-2-oxoglutarate transaminase activity"/>
    <property type="evidence" value="ECO:0007669"/>
    <property type="project" value="RHEA"/>
</dbReference>
<dbReference type="InterPro" id="IPR043132">
    <property type="entry name" value="BCAT-like_C"/>
</dbReference>
<protein>
    <recommendedName>
        <fullName evidence="17">Branched-chain-amino-acid aminotransferase</fullName>
        <shortName evidence="17">BCAT</shortName>
        <ecNumber evidence="17">2.6.1.42</ecNumber>
    </recommendedName>
</protein>
<dbReference type="EMBL" id="VFIY01000014">
    <property type="protein sequence ID" value="TPD59423.1"/>
    <property type="molecule type" value="Genomic_DNA"/>
</dbReference>
<dbReference type="NCBIfam" id="NF005146">
    <property type="entry name" value="PRK06606.1"/>
    <property type="match status" value="1"/>
</dbReference>
<dbReference type="NCBIfam" id="TIGR01122">
    <property type="entry name" value="ilvE_I"/>
    <property type="match status" value="1"/>
</dbReference>
<dbReference type="SUPFAM" id="SSF56752">
    <property type="entry name" value="D-aminoacid aminotransferase-like PLP-dependent enzymes"/>
    <property type="match status" value="1"/>
</dbReference>
<accession>A0A501PG56</accession>
<dbReference type="GO" id="GO:0052654">
    <property type="term" value="F:L-leucine-2-oxoglutarate transaminase activity"/>
    <property type="evidence" value="ECO:0007669"/>
    <property type="project" value="RHEA"/>
</dbReference>
<dbReference type="PANTHER" id="PTHR42743">
    <property type="entry name" value="AMINO-ACID AMINOTRANSFERASE"/>
    <property type="match status" value="1"/>
</dbReference>
<comment type="caution">
    <text evidence="18">The sequence shown here is derived from an EMBL/GenBank/DDBJ whole genome shotgun (WGS) entry which is preliminary data.</text>
</comment>
<dbReference type="InterPro" id="IPR050571">
    <property type="entry name" value="Class-IV_PLP-Dep_Aminotrnsfr"/>
</dbReference>
<comment type="catalytic activity">
    <reaction evidence="13 17">
        <text>L-isoleucine + 2-oxoglutarate = (S)-3-methyl-2-oxopentanoate + L-glutamate</text>
        <dbReference type="Rhea" id="RHEA:24801"/>
        <dbReference type="ChEBI" id="CHEBI:16810"/>
        <dbReference type="ChEBI" id="CHEBI:29985"/>
        <dbReference type="ChEBI" id="CHEBI:35146"/>
        <dbReference type="ChEBI" id="CHEBI:58045"/>
        <dbReference type="EC" id="2.6.1.42"/>
    </reaction>
</comment>
<dbReference type="UniPathway" id="UPA00048">
    <property type="reaction ID" value="UER00073"/>
</dbReference>
<dbReference type="InterPro" id="IPR036038">
    <property type="entry name" value="Aminotransferase-like"/>
</dbReference>
<evidence type="ECO:0000256" key="13">
    <source>
        <dbReference type="ARBA" id="ARBA00048798"/>
    </source>
</evidence>
<keyword evidence="19" id="KW-1185">Reference proteome</keyword>
<dbReference type="Gene3D" id="3.30.470.10">
    <property type="match status" value="1"/>
</dbReference>
<evidence type="ECO:0000256" key="14">
    <source>
        <dbReference type="ARBA" id="ARBA00049229"/>
    </source>
</evidence>
<comment type="cofactor">
    <cofactor evidence="1 16">
        <name>pyridoxal 5'-phosphate</name>
        <dbReference type="ChEBI" id="CHEBI:597326"/>
    </cofactor>
</comment>
<dbReference type="OrthoDB" id="21319at2"/>
<dbReference type="EC" id="2.6.1.42" evidence="17"/>
<evidence type="ECO:0000256" key="8">
    <source>
        <dbReference type="ARBA" id="ARBA00022605"/>
    </source>
</evidence>
<evidence type="ECO:0000256" key="10">
    <source>
        <dbReference type="ARBA" id="ARBA00022898"/>
    </source>
</evidence>
<dbReference type="GO" id="GO:0009099">
    <property type="term" value="P:L-valine biosynthetic process"/>
    <property type="evidence" value="ECO:0007669"/>
    <property type="project" value="UniProtKB-UniPathway"/>
</dbReference>
<dbReference type="NCBIfam" id="NF005726">
    <property type="entry name" value="PRK07544.1"/>
    <property type="match status" value="1"/>
</dbReference>
<dbReference type="UniPathway" id="UPA00047">
    <property type="reaction ID" value="UER00058"/>
</dbReference>
<evidence type="ECO:0000256" key="2">
    <source>
        <dbReference type="ARBA" id="ARBA00003109"/>
    </source>
</evidence>
<evidence type="ECO:0000313" key="18">
    <source>
        <dbReference type="EMBL" id="TPD59423.1"/>
    </source>
</evidence>
<evidence type="ECO:0000256" key="12">
    <source>
        <dbReference type="ARBA" id="ARBA00048212"/>
    </source>
</evidence>
<dbReference type="InterPro" id="IPR018300">
    <property type="entry name" value="Aminotrans_IV_CS"/>
</dbReference>
<comment type="pathway">
    <text evidence="3 17">Amino-acid biosynthesis; L-isoleucine biosynthesis; L-isoleucine from 2-oxobutanoate: step 4/4.</text>
</comment>
<evidence type="ECO:0000256" key="6">
    <source>
        <dbReference type="ARBA" id="ARBA00009320"/>
    </source>
</evidence>
<dbReference type="AlphaFoldDB" id="A0A501PG56"/>
<evidence type="ECO:0000256" key="4">
    <source>
        <dbReference type="ARBA" id="ARBA00004931"/>
    </source>
</evidence>
<dbReference type="UniPathway" id="UPA00049">
    <property type="reaction ID" value="UER00062"/>
</dbReference>
<evidence type="ECO:0000256" key="3">
    <source>
        <dbReference type="ARBA" id="ARBA00004824"/>
    </source>
</evidence>
<keyword evidence="9 17" id="KW-0808">Transferase</keyword>
<organism evidence="18 19">
    <name type="scientific">Emcibacter nanhaiensis</name>
    <dbReference type="NCBI Taxonomy" id="1505037"/>
    <lineage>
        <taxon>Bacteria</taxon>
        <taxon>Pseudomonadati</taxon>
        <taxon>Pseudomonadota</taxon>
        <taxon>Alphaproteobacteria</taxon>
        <taxon>Emcibacterales</taxon>
        <taxon>Emcibacteraceae</taxon>
        <taxon>Emcibacter</taxon>
    </lineage>
</organism>